<evidence type="ECO:0000313" key="2">
    <source>
        <dbReference type="Proteomes" id="UP001157418"/>
    </source>
</evidence>
<dbReference type="EMBL" id="CAKMRJ010000684">
    <property type="protein sequence ID" value="CAH1419939.1"/>
    <property type="molecule type" value="Genomic_DNA"/>
</dbReference>
<keyword evidence="2" id="KW-1185">Reference proteome</keyword>
<gene>
    <name evidence="1" type="ORF">LVIROSA_LOCUS7436</name>
</gene>
<accession>A0AAU9M1N7</accession>
<reference evidence="1 2" key="1">
    <citation type="submission" date="2022-01" db="EMBL/GenBank/DDBJ databases">
        <authorList>
            <person name="Xiong W."/>
            <person name="Schranz E."/>
        </authorList>
    </citation>
    <scope>NUCLEOTIDE SEQUENCE [LARGE SCALE GENOMIC DNA]</scope>
</reference>
<proteinExistence type="predicted"/>
<evidence type="ECO:0000313" key="1">
    <source>
        <dbReference type="EMBL" id="CAH1419939.1"/>
    </source>
</evidence>
<name>A0AAU9M1N7_9ASTR</name>
<protein>
    <submittedName>
        <fullName evidence="1">Uncharacterized protein</fullName>
    </submittedName>
</protein>
<organism evidence="1 2">
    <name type="scientific">Lactuca virosa</name>
    <dbReference type="NCBI Taxonomy" id="75947"/>
    <lineage>
        <taxon>Eukaryota</taxon>
        <taxon>Viridiplantae</taxon>
        <taxon>Streptophyta</taxon>
        <taxon>Embryophyta</taxon>
        <taxon>Tracheophyta</taxon>
        <taxon>Spermatophyta</taxon>
        <taxon>Magnoliopsida</taxon>
        <taxon>eudicotyledons</taxon>
        <taxon>Gunneridae</taxon>
        <taxon>Pentapetalae</taxon>
        <taxon>asterids</taxon>
        <taxon>campanulids</taxon>
        <taxon>Asterales</taxon>
        <taxon>Asteraceae</taxon>
        <taxon>Cichorioideae</taxon>
        <taxon>Cichorieae</taxon>
        <taxon>Lactucinae</taxon>
        <taxon>Lactuca</taxon>
    </lineage>
</organism>
<sequence>MDCRSSWPEASLLTGIRVFLRSFLHLCNALFSTMVSSTISVSRLNYSTPPPTPARCLGLIPPISPSVRCLWFRPSSPSSSTPLTYGVEGLVLLKTTIISYSILRFLYGQVVSNLQIAVSDRVFIWLLAYVLSPHKPTTSRLAQIGHLVPIFRSEAQGLVYLTHVGEHSDGGFTLFYFDYSDMVEFLAFDIYTK</sequence>
<dbReference type="Proteomes" id="UP001157418">
    <property type="component" value="Unassembled WGS sequence"/>
</dbReference>
<dbReference type="AlphaFoldDB" id="A0AAU9M1N7"/>
<comment type="caution">
    <text evidence="1">The sequence shown here is derived from an EMBL/GenBank/DDBJ whole genome shotgun (WGS) entry which is preliminary data.</text>
</comment>